<proteinExistence type="predicted"/>
<evidence type="ECO:0000256" key="1">
    <source>
        <dbReference type="SAM" id="MobiDB-lite"/>
    </source>
</evidence>
<feature type="compositionally biased region" description="Polar residues" evidence="1">
    <location>
        <begin position="132"/>
        <end position="165"/>
    </location>
</feature>
<reference evidence="2 3" key="1">
    <citation type="submission" date="2019-07" db="EMBL/GenBank/DDBJ databases">
        <title>The pathways for chlorine oxyanion respiration interact through the shared metabolite chlorate.</title>
        <authorList>
            <person name="Barnum T.P."/>
            <person name="Cheng Y."/>
            <person name="Hill K.A."/>
            <person name="Lucas L.N."/>
            <person name="Carlson H.K."/>
            <person name="Coates J.D."/>
        </authorList>
    </citation>
    <scope>NUCLEOTIDE SEQUENCE [LARGE SCALE GENOMIC DNA]</scope>
    <source>
        <strain evidence="2 3">SFB-3</strain>
    </source>
</reference>
<dbReference type="AlphaFoldDB" id="A0A557QSP5"/>
<keyword evidence="3" id="KW-1185">Reference proteome</keyword>
<protein>
    <submittedName>
        <fullName evidence="2">Uncharacterized protein</fullName>
    </submittedName>
</protein>
<comment type="caution">
    <text evidence="2">The sequence shown here is derived from an EMBL/GenBank/DDBJ whole genome shotgun (WGS) entry which is preliminary data.</text>
</comment>
<name>A0A557QSP5_9RHOO</name>
<organism evidence="2 3">
    <name type="scientific">Denitromonas halophila</name>
    <dbReference type="NCBI Taxonomy" id="1629404"/>
    <lineage>
        <taxon>Bacteria</taxon>
        <taxon>Pseudomonadati</taxon>
        <taxon>Pseudomonadota</taxon>
        <taxon>Betaproteobacteria</taxon>
        <taxon>Rhodocyclales</taxon>
        <taxon>Zoogloeaceae</taxon>
        <taxon>Denitromonas</taxon>
    </lineage>
</organism>
<evidence type="ECO:0000313" key="2">
    <source>
        <dbReference type="EMBL" id="TVO55932.1"/>
    </source>
</evidence>
<dbReference type="RefSeq" id="WP_144309841.1">
    <property type="nucleotide sequence ID" value="NZ_VMNK01000010.1"/>
</dbReference>
<dbReference type="GO" id="GO:0006355">
    <property type="term" value="P:regulation of DNA-templated transcription"/>
    <property type="evidence" value="ECO:0007669"/>
    <property type="project" value="InterPro"/>
</dbReference>
<evidence type="ECO:0000313" key="3">
    <source>
        <dbReference type="Proteomes" id="UP000319502"/>
    </source>
</evidence>
<dbReference type="InterPro" id="IPR009044">
    <property type="entry name" value="ssDNA-bd_transcriptional_reg"/>
</dbReference>
<feature type="compositionally biased region" description="Polar residues" evidence="1">
    <location>
        <begin position="190"/>
        <end position="199"/>
    </location>
</feature>
<gene>
    <name evidence="2" type="ORF">FHP91_12040</name>
</gene>
<dbReference type="OrthoDB" id="5298744at2"/>
<accession>A0A557QSP5</accession>
<feature type="region of interest" description="Disordered" evidence="1">
    <location>
        <begin position="132"/>
        <end position="206"/>
    </location>
</feature>
<dbReference type="EMBL" id="VMNK01000010">
    <property type="protein sequence ID" value="TVO55932.1"/>
    <property type="molecule type" value="Genomic_DNA"/>
</dbReference>
<dbReference type="Proteomes" id="UP000319502">
    <property type="component" value="Unassembled WGS sequence"/>
</dbReference>
<dbReference type="GO" id="GO:0003677">
    <property type="term" value="F:DNA binding"/>
    <property type="evidence" value="ECO:0007669"/>
    <property type="project" value="InterPro"/>
</dbReference>
<dbReference type="Gene3D" id="2.30.31.10">
    <property type="entry name" value="Transcriptional Coactivator Pc4, Chain A"/>
    <property type="match status" value="1"/>
</dbReference>
<sequence>MDIQNKHPLQELLVQAGLPTLSPELLEGIVGKEGSQFEEALRKTIAAPGERSHHRAYLAAVLTACVPATRTVINALGFQPVRTSVLIDISKAEGAVFANAVRAVSTNPIGKETESMRQYLSRTLSAVATMQPKTNTPNLHDHAQTQSSNPANPGAAHQQSASSRPAHQGGRPNQGGQHQDRRQRGGASVTPINSQQQSSEKGEDGKKFGSFHLYGGKAAFCFNLDETRRPAATVRIEAAKASGTRQYDWKNKTPFQLTESELPLVFGVLFGLLPRVELVGHGHENEKSLTIEQQGEKFFLSMRVRGGDTYAMPAPAKDTYPVMVMLLTQMMKNAPSLSSTDIKMLVRRVCEMHAQTAERRPYVANA</sequence>